<dbReference type="GO" id="GO:0030170">
    <property type="term" value="F:pyridoxal phosphate binding"/>
    <property type="evidence" value="ECO:0007669"/>
    <property type="project" value="InterPro"/>
</dbReference>
<dbReference type="SUPFAM" id="SSF53383">
    <property type="entry name" value="PLP-dependent transferases"/>
    <property type="match status" value="1"/>
</dbReference>
<organism evidence="16 17">
    <name type="scientific">Halocaridina rubra</name>
    <name type="common">Hawaiian red shrimp</name>
    <dbReference type="NCBI Taxonomy" id="373956"/>
    <lineage>
        <taxon>Eukaryota</taxon>
        <taxon>Metazoa</taxon>
        <taxon>Ecdysozoa</taxon>
        <taxon>Arthropoda</taxon>
        <taxon>Crustacea</taxon>
        <taxon>Multicrustacea</taxon>
        <taxon>Malacostraca</taxon>
        <taxon>Eumalacostraca</taxon>
        <taxon>Eucarida</taxon>
        <taxon>Decapoda</taxon>
        <taxon>Pleocyemata</taxon>
        <taxon>Caridea</taxon>
        <taxon>Atyoidea</taxon>
        <taxon>Atyidae</taxon>
        <taxon>Halocaridina</taxon>
    </lineage>
</organism>
<dbReference type="Proteomes" id="UP001381693">
    <property type="component" value="Unassembled WGS sequence"/>
</dbReference>
<evidence type="ECO:0000313" key="16">
    <source>
        <dbReference type="EMBL" id="KAK7070917.1"/>
    </source>
</evidence>
<dbReference type="InterPro" id="IPR005957">
    <property type="entry name" value="Tyrosine_aminoTrfase"/>
</dbReference>
<dbReference type="PANTHER" id="PTHR45744">
    <property type="entry name" value="TYROSINE AMINOTRANSFERASE"/>
    <property type="match status" value="1"/>
</dbReference>
<evidence type="ECO:0000256" key="14">
    <source>
        <dbReference type="PIRSR" id="PIRSR000517-1"/>
    </source>
</evidence>
<dbReference type="PIRSF" id="PIRSF000517">
    <property type="entry name" value="Tyr_transaminase"/>
    <property type="match status" value="1"/>
</dbReference>
<comment type="caution">
    <text evidence="16">The sequence shown here is derived from an EMBL/GenBank/DDBJ whole genome shotgun (WGS) entry which is preliminary data.</text>
</comment>
<evidence type="ECO:0000256" key="4">
    <source>
        <dbReference type="ARBA" id="ARBA00011738"/>
    </source>
</evidence>
<evidence type="ECO:0000256" key="7">
    <source>
        <dbReference type="ARBA" id="ARBA00022576"/>
    </source>
</evidence>
<evidence type="ECO:0000256" key="3">
    <source>
        <dbReference type="ARBA" id="ARBA00007441"/>
    </source>
</evidence>
<dbReference type="AlphaFoldDB" id="A0AAN8WRJ6"/>
<dbReference type="Pfam" id="PF00155">
    <property type="entry name" value="Aminotran_1_2"/>
    <property type="match status" value="1"/>
</dbReference>
<dbReference type="NCBIfam" id="TIGR01265">
    <property type="entry name" value="tyr_nico_aTase"/>
    <property type="match status" value="1"/>
</dbReference>
<comment type="function">
    <text evidence="13">Transaminase involved in tyrosine breakdown. Converts tyrosine to p-hydroxyphenylpyruvate.</text>
</comment>
<evidence type="ECO:0000256" key="9">
    <source>
        <dbReference type="ARBA" id="ARBA00022878"/>
    </source>
</evidence>
<evidence type="ECO:0000256" key="2">
    <source>
        <dbReference type="ARBA" id="ARBA00005203"/>
    </source>
</evidence>
<dbReference type="PANTHER" id="PTHR45744:SF2">
    <property type="entry name" value="TYROSINE AMINOTRANSFERASE"/>
    <property type="match status" value="1"/>
</dbReference>
<gene>
    <name evidence="16" type="ORF">SK128_004885</name>
</gene>
<sequence length="463" mass="51174">MRDRKSWNVNASTYAKNTFNPIRNIVENMQIVPNPEKPMIALSIGDPTVFGNLVPSETITEAVVTAIRSGKYNGYGPSTGFADARQAVAKYCSVPDVTELEAKDIILCSGCSCALDLCITALCCPGQNILVPRPGFPLYRTLAEGLSIKTKYYNLLPEKNWEVDLEMLEALIDEETSAIVVNNPSNPCGSVFSKEHIKAILEVASRNKVPVIADEIYDHFVFSGEEYHPMASLTQEVPVLSCGGLTKRYLIPGWRMGWIAIYDRNDILSKEVRNGLNSLSQRIIGSNTLVQGALPAILGETPKEFFVDTIKQIEDNANLCFSQIDSIPGLRPIMPQGAMYMMVGIEMDGFPDFVNDLEFVEKMISEESVFCLPGKCFDYPNYMRIVLTVPEKQIREACERIAGFCTRHYQPVKNGEHSLNGITNGHNVELHNGVQNGITNGITKTAKTTNLDPVAMVMEAEAD</sequence>
<evidence type="ECO:0000256" key="1">
    <source>
        <dbReference type="ARBA" id="ARBA00001933"/>
    </source>
</evidence>
<dbReference type="InterPro" id="IPR015424">
    <property type="entry name" value="PyrdxlP-dep_Trfase"/>
</dbReference>
<dbReference type="InterPro" id="IPR004838">
    <property type="entry name" value="NHTrfase_class1_PyrdxlP-BS"/>
</dbReference>
<protein>
    <recommendedName>
        <fullName evidence="6 13">Tyrosine aminotransferase</fullName>
        <shortName evidence="13">TAT</shortName>
        <ecNumber evidence="5 13">2.6.1.5</ecNumber>
    </recommendedName>
</protein>
<evidence type="ECO:0000259" key="15">
    <source>
        <dbReference type="Pfam" id="PF00155"/>
    </source>
</evidence>
<evidence type="ECO:0000256" key="13">
    <source>
        <dbReference type="PIRNR" id="PIRNR000517"/>
    </source>
</evidence>
<dbReference type="FunFam" id="3.40.640.10:FF:000048">
    <property type="entry name" value="tyrosine aminotransferase"/>
    <property type="match status" value="1"/>
</dbReference>
<comment type="pathway">
    <text evidence="2 13">Amino-acid degradation; L-phenylalanine degradation; acetoacetate and fumarate from L-phenylalanine: step 2/6.</text>
</comment>
<keyword evidence="8" id="KW-0808">Transferase</keyword>
<evidence type="ECO:0000256" key="10">
    <source>
        <dbReference type="ARBA" id="ARBA00022898"/>
    </source>
</evidence>
<keyword evidence="10 13" id="KW-0663">Pyridoxal phosphate</keyword>
<dbReference type="Gene3D" id="3.40.640.10">
    <property type="entry name" value="Type I PLP-dependent aspartate aminotransferase-like (Major domain)"/>
    <property type="match status" value="1"/>
</dbReference>
<feature type="domain" description="Aminotransferase class I/classII large" evidence="15">
    <location>
        <begin position="38"/>
        <end position="401"/>
    </location>
</feature>
<evidence type="ECO:0000256" key="5">
    <source>
        <dbReference type="ARBA" id="ARBA00012749"/>
    </source>
</evidence>
<evidence type="ECO:0000313" key="17">
    <source>
        <dbReference type="Proteomes" id="UP001381693"/>
    </source>
</evidence>
<evidence type="ECO:0000256" key="12">
    <source>
        <dbReference type="ARBA" id="ARBA00047798"/>
    </source>
</evidence>
<feature type="modified residue" description="N6-(pyridoxal phosphate)lysine" evidence="14">
    <location>
        <position position="247"/>
    </location>
</feature>
<keyword evidence="9" id="KW-0828">Tyrosine catabolism</keyword>
<keyword evidence="17" id="KW-1185">Reference proteome</keyword>
<dbReference type="GO" id="GO:0006559">
    <property type="term" value="P:L-phenylalanine catabolic process"/>
    <property type="evidence" value="ECO:0007669"/>
    <property type="project" value="UniProtKB-UniRule"/>
</dbReference>
<keyword evidence="11" id="KW-0585">Phenylalanine catabolism</keyword>
<evidence type="ECO:0000256" key="8">
    <source>
        <dbReference type="ARBA" id="ARBA00022679"/>
    </source>
</evidence>
<proteinExistence type="inferred from homology"/>
<dbReference type="GO" id="GO:0004838">
    <property type="term" value="F:L-tyrosine-2-oxoglutarate transaminase activity"/>
    <property type="evidence" value="ECO:0007669"/>
    <property type="project" value="UniProtKB-UniRule"/>
</dbReference>
<evidence type="ECO:0000256" key="6">
    <source>
        <dbReference type="ARBA" id="ARBA00015959"/>
    </source>
</evidence>
<dbReference type="EMBL" id="JAXCGZ010015191">
    <property type="protein sequence ID" value="KAK7070917.1"/>
    <property type="molecule type" value="Genomic_DNA"/>
</dbReference>
<dbReference type="FunFam" id="3.90.1150.10:FF:000040">
    <property type="entry name" value="Tyrosine aminotransferase"/>
    <property type="match status" value="1"/>
</dbReference>
<dbReference type="Gene3D" id="3.90.1150.10">
    <property type="entry name" value="Aspartate Aminotransferase, domain 1"/>
    <property type="match status" value="1"/>
</dbReference>
<comment type="similarity">
    <text evidence="3 13">Belongs to the class-I pyridoxal-phosphate-dependent aminotransferase family.</text>
</comment>
<dbReference type="InterPro" id="IPR005958">
    <property type="entry name" value="TyrNic_aminoTrfase"/>
</dbReference>
<dbReference type="PROSITE" id="PS00105">
    <property type="entry name" value="AA_TRANSFER_CLASS_1"/>
    <property type="match status" value="1"/>
</dbReference>
<dbReference type="CDD" id="cd00609">
    <property type="entry name" value="AAT_like"/>
    <property type="match status" value="1"/>
</dbReference>
<name>A0AAN8WRJ6_HALRR</name>
<comment type="cofactor">
    <cofactor evidence="1 13 14">
        <name>pyridoxal 5'-phosphate</name>
        <dbReference type="ChEBI" id="CHEBI:597326"/>
    </cofactor>
</comment>
<dbReference type="InterPro" id="IPR015422">
    <property type="entry name" value="PyrdxlP-dep_Trfase_small"/>
</dbReference>
<evidence type="ECO:0000256" key="11">
    <source>
        <dbReference type="ARBA" id="ARBA00023232"/>
    </source>
</evidence>
<dbReference type="EC" id="2.6.1.5" evidence="5 13"/>
<comment type="subunit">
    <text evidence="4 13">Homodimer.</text>
</comment>
<comment type="catalytic activity">
    <reaction evidence="12 13">
        <text>L-tyrosine + 2-oxoglutarate = 3-(4-hydroxyphenyl)pyruvate + L-glutamate</text>
        <dbReference type="Rhea" id="RHEA:15093"/>
        <dbReference type="ChEBI" id="CHEBI:16810"/>
        <dbReference type="ChEBI" id="CHEBI:29985"/>
        <dbReference type="ChEBI" id="CHEBI:36242"/>
        <dbReference type="ChEBI" id="CHEBI:58315"/>
        <dbReference type="EC" id="2.6.1.5"/>
    </reaction>
</comment>
<dbReference type="InterPro" id="IPR015421">
    <property type="entry name" value="PyrdxlP-dep_Trfase_major"/>
</dbReference>
<reference evidence="16 17" key="1">
    <citation type="submission" date="2023-11" db="EMBL/GenBank/DDBJ databases">
        <title>Halocaridina rubra genome assembly.</title>
        <authorList>
            <person name="Smith C."/>
        </authorList>
    </citation>
    <scope>NUCLEOTIDE SEQUENCE [LARGE SCALE GENOMIC DNA]</scope>
    <source>
        <strain evidence="16">EP-1</strain>
        <tissue evidence="16">Whole</tissue>
    </source>
</reference>
<dbReference type="GO" id="GO:0006572">
    <property type="term" value="P:L-tyrosine catabolic process"/>
    <property type="evidence" value="ECO:0007669"/>
    <property type="project" value="UniProtKB-KW"/>
</dbReference>
<keyword evidence="7" id="KW-0032">Aminotransferase</keyword>
<accession>A0AAN8WRJ6</accession>
<dbReference type="NCBIfam" id="TIGR01264">
    <property type="entry name" value="tyr_amTase_E"/>
    <property type="match status" value="1"/>
</dbReference>
<dbReference type="InterPro" id="IPR004839">
    <property type="entry name" value="Aminotransferase_I/II_large"/>
</dbReference>